<organism evidence="9 10">
    <name type="scientific">Rhodospira trueperi</name>
    <dbReference type="NCBI Taxonomy" id="69960"/>
    <lineage>
        <taxon>Bacteria</taxon>
        <taxon>Pseudomonadati</taxon>
        <taxon>Pseudomonadota</taxon>
        <taxon>Alphaproteobacteria</taxon>
        <taxon>Rhodospirillales</taxon>
        <taxon>Rhodospirillaceae</taxon>
        <taxon>Rhodospira</taxon>
    </lineage>
</organism>
<evidence type="ECO:0000256" key="1">
    <source>
        <dbReference type="ARBA" id="ARBA00001966"/>
    </source>
</evidence>
<dbReference type="SFLD" id="SFLDG01082">
    <property type="entry name" value="B12-binding_domain_containing"/>
    <property type="match status" value="1"/>
</dbReference>
<feature type="domain" description="B12-binding" evidence="7">
    <location>
        <begin position="17"/>
        <end position="163"/>
    </location>
</feature>
<dbReference type="Gene3D" id="1.25.40.10">
    <property type="entry name" value="Tetratricopeptide repeat domain"/>
    <property type="match status" value="1"/>
</dbReference>
<evidence type="ECO:0000256" key="6">
    <source>
        <dbReference type="SAM" id="MobiDB-lite"/>
    </source>
</evidence>
<keyword evidence="2" id="KW-0949">S-adenosyl-L-methionine</keyword>
<feature type="domain" description="Radical SAM core" evidence="8">
    <location>
        <begin position="220"/>
        <end position="443"/>
    </location>
</feature>
<dbReference type="InterPro" id="IPR006158">
    <property type="entry name" value="Cobalamin-bd"/>
</dbReference>
<evidence type="ECO:0000256" key="5">
    <source>
        <dbReference type="ARBA" id="ARBA00023014"/>
    </source>
</evidence>
<dbReference type="GO" id="GO:0046872">
    <property type="term" value="F:metal ion binding"/>
    <property type="evidence" value="ECO:0007669"/>
    <property type="project" value="UniProtKB-KW"/>
</dbReference>
<sequence>MTTPNVTFVNLPTISVDGILGGSNVYPAVSMPLGIMYLSSAIKESAGVKFVDLIDYNIETLNRGKHGSIENFIFNVANDSVERSPDILAVSFMFSFSVEFFGRMMPILREMWPDTTVVVGGMHATNDVYGLLARPDVDWVARGEAELGFAQFIRQMAEGVPADVRGFFDKTAITDHRTGVLDRCLMVEDLDRLPFPDWDLLDMDAYVNSPYSRKRNFGAAREARMASIMTSRGCPFHCTFCSSHTVHGREMRYRSQENVLEEIRILNKRWGVNLFVPEDDMFTIKKERIVGLLDAIDGLNIENMEMQFPNALSVNTLDKDVIEALRRAGMSVLTLAIESGSDYVQKHIIKKRCSLDRARDLVAYAVNHDIYVRCYFILGFPGETIENMKETVAFARDLGADWCEFMVAMPLIGSEMFQEFSDMGVLSNDDRSWTGTYRDRSFDTPEISADDLEKLAYRANLDVNFINNVKMRSGHYKKALVEFEDVLVRHTFHIIALYCKALCHKHMGDSDAAVEAMDRIHHLIETDDRSRKMFDEYGDLISWDLARATDDQPSPVPSIRPEESGVALASSPT</sequence>
<evidence type="ECO:0000256" key="4">
    <source>
        <dbReference type="ARBA" id="ARBA00023004"/>
    </source>
</evidence>
<dbReference type="SUPFAM" id="SSF52242">
    <property type="entry name" value="Cobalamin (vitamin B12)-binding domain"/>
    <property type="match status" value="1"/>
</dbReference>
<comment type="cofactor">
    <cofactor evidence="1">
        <name>[4Fe-4S] cluster</name>
        <dbReference type="ChEBI" id="CHEBI:49883"/>
    </cofactor>
</comment>
<reference evidence="9 10" key="1">
    <citation type="submission" date="2016-10" db="EMBL/GenBank/DDBJ databases">
        <authorList>
            <person name="de Groot N.N."/>
        </authorList>
    </citation>
    <scope>NUCLEOTIDE SEQUENCE [LARGE SCALE GENOMIC DNA]</scope>
    <source>
        <strain evidence="9 10">ATCC 700224</strain>
    </source>
</reference>
<dbReference type="GO" id="GO:0031419">
    <property type="term" value="F:cobalamin binding"/>
    <property type="evidence" value="ECO:0007669"/>
    <property type="project" value="InterPro"/>
</dbReference>
<dbReference type="InterPro" id="IPR051198">
    <property type="entry name" value="BchE-like"/>
</dbReference>
<evidence type="ECO:0000259" key="8">
    <source>
        <dbReference type="PROSITE" id="PS51918"/>
    </source>
</evidence>
<feature type="region of interest" description="Disordered" evidence="6">
    <location>
        <begin position="548"/>
        <end position="573"/>
    </location>
</feature>
<dbReference type="Gene3D" id="3.80.30.20">
    <property type="entry name" value="tm_1862 like domain"/>
    <property type="match status" value="1"/>
</dbReference>
<keyword evidence="3" id="KW-0479">Metal-binding</keyword>
<evidence type="ECO:0000313" key="9">
    <source>
        <dbReference type="EMBL" id="SDE68122.1"/>
    </source>
</evidence>
<dbReference type="PANTHER" id="PTHR43409">
    <property type="entry name" value="ANAEROBIC MAGNESIUM-PROTOPORPHYRIN IX MONOMETHYL ESTER CYCLASE-RELATED"/>
    <property type="match status" value="1"/>
</dbReference>
<protein>
    <submittedName>
        <fullName evidence="9">Radical SAM superfamily enzyme YgiQ, UPF0313 family</fullName>
    </submittedName>
</protein>
<dbReference type="InterPro" id="IPR058240">
    <property type="entry name" value="rSAM_sf"/>
</dbReference>
<dbReference type="SUPFAM" id="SSF48452">
    <property type="entry name" value="TPR-like"/>
    <property type="match status" value="1"/>
</dbReference>
<dbReference type="InterPro" id="IPR023404">
    <property type="entry name" value="rSAM_horseshoe"/>
</dbReference>
<evidence type="ECO:0000256" key="3">
    <source>
        <dbReference type="ARBA" id="ARBA00022723"/>
    </source>
</evidence>
<keyword evidence="10" id="KW-1185">Reference proteome</keyword>
<dbReference type="InterPro" id="IPR011990">
    <property type="entry name" value="TPR-like_helical_dom_sf"/>
</dbReference>
<dbReference type="SMART" id="SM00729">
    <property type="entry name" value="Elp3"/>
    <property type="match status" value="1"/>
</dbReference>
<name>A0A1G7EWV9_9PROT</name>
<dbReference type="RefSeq" id="WP_092786993.1">
    <property type="nucleotide sequence ID" value="NZ_FNAP01000010.1"/>
</dbReference>
<keyword evidence="5" id="KW-0411">Iron-sulfur</keyword>
<dbReference type="GO" id="GO:0003824">
    <property type="term" value="F:catalytic activity"/>
    <property type="evidence" value="ECO:0007669"/>
    <property type="project" value="InterPro"/>
</dbReference>
<evidence type="ECO:0000313" key="10">
    <source>
        <dbReference type="Proteomes" id="UP000199412"/>
    </source>
</evidence>
<dbReference type="GO" id="GO:0005829">
    <property type="term" value="C:cytosol"/>
    <property type="evidence" value="ECO:0007669"/>
    <property type="project" value="TreeGrafter"/>
</dbReference>
<dbReference type="SUPFAM" id="SSF102114">
    <property type="entry name" value="Radical SAM enzymes"/>
    <property type="match status" value="1"/>
</dbReference>
<dbReference type="GO" id="GO:0051539">
    <property type="term" value="F:4 iron, 4 sulfur cluster binding"/>
    <property type="evidence" value="ECO:0007669"/>
    <property type="project" value="UniProtKB-KW"/>
</dbReference>
<dbReference type="CDD" id="cd01335">
    <property type="entry name" value="Radical_SAM"/>
    <property type="match status" value="1"/>
</dbReference>
<dbReference type="PANTHER" id="PTHR43409:SF16">
    <property type="entry name" value="SLR0320 PROTEIN"/>
    <property type="match status" value="1"/>
</dbReference>
<accession>A0A1G7EWV9</accession>
<dbReference type="InterPro" id="IPR007197">
    <property type="entry name" value="rSAM"/>
</dbReference>
<dbReference type="AlphaFoldDB" id="A0A1G7EWV9"/>
<evidence type="ECO:0000259" key="7">
    <source>
        <dbReference type="PROSITE" id="PS51332"/>
    </source>
</evidence>
<dbReference type="PROSITE" id="PS51918">
    <property type="entry name" value="RADICAL_SAM"/>
    <property type="match status" value="1"/>
</dbReference>
<gene>
    <name evidence="9" type="ORF">SAMN05421720_11013</name>
</gene>
<dbReference type="STRING" id="69960.SAMN05421720_11013"/>
<dbReference type="InterPro" id="IPR036724">
    <property type="entry name" value="Cobalamin-bd_sf"/>
</dbReference>
<dbReference type="PROSITE" id="PS51332">
    <property type="entry name" value="B12_BINDING"/>
    <property type="match status" value="1"/>
</dbReference>
<dbReference type="Proteomes" id="UP000199412">
    <property type="component" value="Unassembled WGS sequence"/>
</dbReference>
<dbReference type="InterPro" id="IPR006638">
    <property type="entry name" value="Elp3/MiaA/NifB-like_rSAM"/>
</dbReference>
<dbReference type="EMBL" id="FNAP01000010">
    <property type="protein sequence ID" value="SDE68122.1"/>
    <property type="molecule type" value="Genomic_DNA"/>
</dbReference>
<dbReference type="Gene3D" id="3.40.50.280">
    <property type="entry name" value="Cobalamin-binding domain"/>
    <property type="match status" value="1"/>
</dbReference>
<proteinExistence type="predicted"/>
<dbReference type="InterPro" id="IPR034466">
    <property type="entry name" value="Methyltransferase_Class_B"/>
</dbReference>
<dbReference type="Pfam" id="PF02310">
    <property type="entry name" value="B12-binding"/>
    <property type="match status" value="1"/>
</dbReference>
<evidence type="ECO:0000256" key="2">
    <source>
        <dbReference type="ARBA" id="ARBA00022691"/>
    </source>
</evidence>
<dbReference type="SFLD" id="SFLDG01123">
    <property type="entry name" value="methyltransferase_(Class_B)"/>
    <property type="match status" value="1"/>
</dbReference>
<keyword evidence="4" id="KW-0408">Iron</keyword>
<dbReference type="SFLD" id="SFLDS00029">
    <property type="entry name" value="Radical_SAM"/>
    <property type="match status" value="1"/>
</dbReference>
<dbReference type="OrthoDB" id="9801424at2"/>
<dbReference type="Pfam" id="PF04055">
    <property type="entry name" value="Radical_SAM"/>
    <property type="match status" value="1"/>
</dbReference>